<dbReference type="SUPFAM" id="SSF140996">
    <property type="entry name" value="Hermes dimerisation domain"/>
    <property type="match status" value="1"/>
</dbReference>
<protein>
    <submittedName>
        <fullName evidence="13">Zinc finger BED domain-containing protein 4-like</fullName>
    </submittedName>
</protein>
<comment type="subcellular location">
    <subcellularLocation>
        <location evidence="1">Nucleus</location>
    </subcellularLocation>
</comment>
<dbReference type="GO" id="GO:0003677">
    <property type="term" value="F:DNA binding"/>
    <property type="evidence" value="ECO:0007669"/>
    <property type="project" value="UniProtKB-KW"/>
</dbReference>
<feature type="region of interest" description="Disordered" evidence="9">
    <location>
        <begin position="356"/>
        <end position="375"/>
    </location>
</feature>
<evidence type="ECO:0000256" key="7">
    <source>
        <dbReference type="ARBA" id="ARBA00023163"/>
    </source>
</evidence>
<dbReference type="InterPro" id="IPR003656">
    <property type="entry name" value="Znf_BED"/>
</dbReference>
<evidence type="ECO:0000313" key="13">
    <source>
        <dbReference type="RefSeq" id="XP_026112867.1"/>
    </source>
</evidence>
<keyword evidence="5" id="KW-0805">Transcription regulation</keyword>
<feature type="domain" description="HAT C-terminal dimerisation" evidence="11">
    <location>
        <begin position="415"/>
        <end position="473"/>
    </location>
</feature>
<dbReference type="InterPro" id="IPR008906">
    <property type="entry name" value="HATC_C_dom"/>
</dbReference>
<evidence type="ECO:0000256" key="1">
    <source>
        <dbReference type="ARBA" id="ARBA00004123"/>
    </source>
</evidence>
<evidence type="ECO:0000256" key="6">
    <source>
        <dbReference type="ARBA" id="ARBA00023125"/>
    </source>
</evidence>
<dbReference type="GO" id="GO:0005634">
    <property type="term" value="C:nucleus"/>
    <property type="evidence" value="ECO:0007669"/>
    <property type="project" value="UniProtKB-SubCell"/>
</dbReference>
<keyword evidence="8" id="KW-0539">Nucleus</keyword>
<dbReference type="GeneID" id="113091511"/>
<evidence type="ECO:0000259" key="11">
    <source>
        <dbReference type="Pfam" id="PF05699"/>
    </source>
</evidence>
<gene>
    <name evidence="13" type="primary">LOC113091511</name>
</gene>
<evidence type="ECO:0000259" key="10">
    <source>
        <dbReference type="Pfam" id="PF02892"/>
    </source>
</evidence>
<evidence type="ECO:0000256" key="5">
    <source>
        <dbReference type="ARBA" id="ARBA00023015"/>
    </source>
</evidence>
<dbReference type="AlphaFoldDB" id="A0A6P6NVS3"/>
<evidence type="ECO:0000256" key="3">
    <source>
        <dbReference type="ARBA" id="ARBA00022771"/>
    </source>
</evidence>
<dbReference type="PANTHER" id="PTHR46481">
    <property type="entry name" value="ZINC FINGER BED DOMAIN-CONTAINING PROTEIN 4"/>
    <property type="match status" value="1"/>
</dbReference>
<accession>A0A6P6NVS3</accession>
<keyword evidence="4" id="KW-0862">Zinc</keyword>
<dbReference type="KEGG" id="caua:113091511"/>
<evidence type="ECO:0000256" key="4">
    <source>
        <dbReference type="ARBA" id="ARBA00022833"/>
    </source>
</evidence>
<evidence type="ECO:0000256" key="8">
    <source>
        <dbReference type="ARBA" id="ARBA00023242"/>
    </source>
</evidence>
<sequence>MTVCKHCFTRVAYSNGNTSNMTAHLRRHHPAITHTYPTSSERHIKITKAVGVFIAKDLQPFSVIGDAGFCHLIKTIDPRYRLPSRTFFSTEIIPDLYEKTCNSIVNELAKAQSLALTTDGWTSRATMSYLTISCFAHVVNLAAKKAVSINTVSRLLARVRKIVTFFHKSTKAHHVLTVKQEMLNLPRHKLIHDVTTRWNTVHDMLERYTEQQPAIYSALLDKSFKLSVKNVTMLNDSEQKLAEELIQVLTPLKTVTALMSSETTPTISMILPLKEMILKSMSPGDQDSGTVKEAKAAIINDLAKRYTDPNLHDCLQIATALDPRFKSLPYLEDSRDKLYRNIIHEILEHEQQGLVENPVPSTDEHNPSYPPPKKKTAMSEVFGELFKTEEKQGKPFPQIIEEEVTTYKLADSIHVDECKFPHVAKAAQQHLCVPGTSVASERICSTAGDIVSAKHSRLAAENVDRLIFLQKNLKIQE</sequence>
<dbReference type="Proteomes" id="UP000515129">
    <property type="component" value="Unplaced"/>
</dbReference>
<reference evidence="13" key="1">
    <citation type="submission" date="2025-08" db="UniProtKB">
        <authorList>
            <consortium name="RefSeq"/>
        </authorList>
    </citation>
    <scope>IDENTIFICATION</scope>
    <source>
        <strain evidence="13">Wakin</strain>
        <tissue evidence="13">Muscle</tissue>
    </source>
</reference>
<evidence type="ECO:0000256" key="2">
    <source>
        <dbReference type="ARBA" id="ARBA00022723"/>
    </source>
</evidence>
<dbReference type="RefSeq" id="XP_026112867.1">
    <property type="nucleotide sequence ID" value="XM_026257082.1"/>
</dbReference>
<organism evidence="12 13">
    <name type="scientific">Carassius auratus</name>
    <name type="common">Goldfish</name>
    <dbReference type="NCBI Taxonomy" id="7957"/>
    <lineage>
        <taxon>Eukaryota</taxon>
        <taxon>Metazoa</taxon>
        <taxon>Chordata</taxon>
        <taxon>Craniata</taxon>
        <taxon>Vertebrata</taxon>
        <taxon>Euteleostomi</taxon>
        <taxon>Actinopterygii</taxon>
        <taxon>Neopterygii</taxon>
        <taxon>Teleostei</taxon>
        <taxon>Ostariophysi</taxon>
        <taxon>Cypriniformes</taxon>
        <taxon>Cyprinidae</taxon>
        <taxon>Cyprininae</taxon>
        <taxon>Carassius</taxon>
    </lineage>
</organism>
<evidence type="ECO:0000256" key="9">
    <source>
        <dbReference type="SAM" id="MobiDB-lite"/>
    </source>
</evidence>
<dbReference type="OrthoDB" id="1607513at2759"/>
<dbReference type="PANTHER" id="PTHR46481:SF4">
    <property type="entry name" value="ZINC FINGER BED DOMAIN-CONTAINING PROTEIN 4"/>
    <property type="match status" value="1"/>
</dbReference>
<proteinExistence type="predicted"/>
<dbReference type="InterPro" id="IPR052035">
    <property type="entry name" value="ZnF_BED_domain_contain"/>
</dbReference>
<dbReference type="Pfam" id="PF02892">
    <property type="entry name" value="zf-BED"/>
    <property type="match status" value="1"/>
</dbReference>
<feature type="domain" description="BED-type" evidence="10">
    <location>
        <begin position="2"/>
        <end position="30"/>
    </location>
</feature>
<dbReference type="Pfam" id="PF05699">
    <property type="entry name" value="Dimer_Tnp_hAT"/>
    <property type="match status" value="1"/>
</dbReference>
<keyword evidence="7" id="KW-0804">Transcription</keyword>
<dbReference type="GO" id="GO:0046983">
    <property type="term" value="F:protein dimerization activity"/>
    <property type="evidence" value="ECO:0007669"/>
    <property type="project" value="InterPro"/>
</dbReference>
<dbReference type="GO" id="GO:0008270">
    <property type="term" value="F:zinc ion binding"/>
    <property type="evidence" value="ECO:0007669"/>
    <property type="project" value="UniProtKB-KW"/>
</dbReference>
<dbReference type="InterPro" id="IPR012337">
    <property type="entry name" value="RNaseH-like_sf"/>
</dbReference>
<name>A0A6P6NVS3_CARAU</name>
<keyword evidence="12" id="KW-1185">Reference proteome</keyword>
<dbReference type="SUPFAM" id="SSF53098">
    <property type="entry name" value="Ribonuclease H-like"/>
    <property type="match status" value="1"/>
</dbReference>
<evidence type="ECO:0000313" key="12">
    <source>
        <dbReference type="Proteomes" id="UP000515129"/>
    </source>
</evidence>
<keyword evidence="6" id="KW-0238">DNA-binding</keyword>
<keyword evidence="2" id="KW-0479">Metal-binding</keyword>
<keyword evidence="3" id="KW-0863">Zinc-finger</keyword>